<gene>
    <name evidence="2" type="ORF">SM0020_23587</name>
</gene>
<keyword evidence="1" id="KW-0812">Transmembrane</keyword>
<keyword evidence="1" id="KW-1133">Transmembrane helix</keyword>
<evidence type="ECO:0000313" key="3">
    <source>
        <dbReference type="Proteomes" id="UP000004038"/>
    </source>
</evidence>
<dbReference type="EMBL" id="AGVV01000058">
    <property type="protein sequence ID" value="EHK75485.1"/>
    <property type="molecule type" value="Genomic_DNA"/>
</dbReference>
<dbReference type="Proteomes" id="UP000004038">
    <property type="component" value="Unassembled WGS sequence"/>
</dbReference>
<evidence type="ECO:0000256" key="1">
    <source>
        <dbReference type="SAM" id="Phobius"/>
    </source>
</evidence>
<accession>H0G5F5</accession>
<protein>
    <submittedName>
        <fullName evidence="2">Uncharacterized protein</fullName>
    </submittedName>
</protein>
<sequence length="47" mass="5074">MVSFNVTAPAVFVFIVASLPRLIVALRRSSALILRSGEPGFAADTRR</sequence>
<feature type="transmembrane region" description="Helical" evidence="1">
    <location>
        <begin position="6"/>
        <end position="26"/>
    </location>
</feature>
<evidence type="ECO:0000313" key="2">
    <source>
        <dbReference type="EMBL" id="EHK75485.1"/>
    </source>
</evidence>
<organism evidence="2 3">
    <name type="scientific">Sinorhizobium meliloti CCNWSX0020</name>
    <dbReference type="NCBI Taxonomy" id="1107881"/>
    <lineage>
        <taxon>Bacteria</taxon>
        <taxon>Pseudomonadati</taxon>
        <taxon>Pseudomonadota</taxon>
        <taxon>Alphaproteobacteria</taxon>
        <taxon>Hyphomicrobiales</taxon>
        <taxon>Rhizobiaceae</taxon>
        <taxon>Sinorhizobium/Ensifer group</taxon>
        <taxon>Sinorhizobium</taxon>
    </lineage>
</organism>
<proteinExistence type="predicted"/>
<name>H0G5F5_RHIML</name>
<reference evidence="2 3" key="1">
    <citation type="journal article" date="2012" name="J. Bacteriol.">
        <title>Draft Genome Sequence of Sinorhizobium meliloti CCNWSX0020, a Nitrogen-Fixing Symbiont with Copper Tolerance Capability Isolated from Lead-Zinc Mine Tailings.</title>
        <authorList>
            <person name="Li Z."/>
            <person name="Ma Z."/>
            <person name="Hao X."/>
            <person name="Wei G."/>
        </authorList>
    </citation>
    <scope>NUCLEOTIDE SEQUENCE [LARGE SCALE GENOMIC DNA]</scope>
    <source>
        <strain evidence="2 3">CCNWSX0020</strain>
    </source>
</reference>
<dbReference type="AlphaFoldDB" id="H0G5F5"/>
<keyword evidence="1" id="KW-0472">Membrane</keyword>